<feature type="binding site" evidence="9">
    <location>
        <position position="151"/>
    </location>
    <ligand>
        <name>substrate</name>
    </ligand>
</feature>
<dbReference type="GO" id="GO:0004459">
    <property type="term" value="F:L-lactate dehydrogenase (NAD+) activity"/>
    <property type="evidence" value="ECO:0007669"/>
    <property type="project" value="InterPro"/>
</dbReference>
<feature type="domain" description="Lactate/malate dehydrogenase C-terminal" evidence="13">
    <location>
        <begin position="146"/>
        <end position="295"/>
    </location>
</feature>
<feature type="domain" description="Lactate/malate dehydrogenase N-terminal" evidence="12">
    <location>
        <begin position="4"/>
        <end position="142"/>
    </location>
</feature>
<feature type="binding site" evidence="9">
    <location>
        <position position="120"/>
    </location>
    <ligand>
        <name>substrate</name>
    </ligand>
</feature>
<evidence type="ECO:0000313" key="15">
    <source>
        <dbReference type="Proteomes" id="UP001149411"/>
    </source>
</evidence>
<dbReference type="RefSeq" id="WP_266087218.1">
    <property type="nucleotide sequence ID" value="NZ_RKLV01000006.1"/>
</dbReference>
<dbReference type="InterPro" id="IPR001236">
    <property type="entry name" value="Lactate/malate_DH_N"/>
</dbReference>
<evidence type="ECO:0000256" key="11">
    <source>
        <dbReference type="RuleBase" id="RU003369"/>
    </source>
</evidence>
<feature type="binding site" evidence="9">
    <location>
        <position position="82"/>
    </location>
    <ligand>
        <name>substrate</name>
    </ligand>
</feature>
<dbReference type="Gene3D" id="3.90.110.10">
    <property type="entry name" value="Lactate dehydrogenase/glycoside hydrolase, family 4, C-terminal"/>
    <property type="match status" value="1"/>
</dbReference>
<dbReference type="Proteomes" id="UP001149411">
    <property type="component" value="Unassembled WGS sequence"/>
</dbReference>
<reference evidence="14" key="1">
    <citation type="submission" date="2022-09" db="EMBL/GenBank/DDBJ databases">
        <title>Haloadaptaus new haloarchaeum isolated from saline soil.</title>
        <authorList>
            <person name="Duran-Viseras A."/>
            <person name="Sanchez-Porro C."/>
            <person name="Ventosa A."/>
        </authorList>
    </citation>
    <scope>NUCLEOTIDE SEQUENCE</scope>
    <source>
        <strain evidence="14">F3-133</strain>
    </source>
</reference>
<sequence>MGFKVSIVGAGGTVGAMAGYNVALSGVADEVVYVDIAEDPAVGQAHDTMHGIAYDSPTDVHYGEYEDTEDSDVVVITAGKPREPGMSRLDLADANREIIAGITESFEEYAPEAISVLTTNPMDVLNHHLYSVSDRPREKVIGFAGRLDSARFRYVLSEEFDVPTTSVDASIIGEHGDSQVPVFSKVRVDGREPEFDADERDEITEALTQSAMNVIEKKGATEFGPGRGVAHVVEAVARDTGEVIPSSIVLDGEYGHDDVSVGVPAKIGRDGAEVVEWDLSEREHEMFDESAEKLYEHQH</sequence>
<evidence type="ECO:0000259" key="12">
    <source>
        <dbReference type="Pfam" id="PF00056"/>
    </source>
</evidence>
<dbReference type="GO" id="GO:0006089">
    <property type="term" value="P:lactate metabolic process"/>
    <property type="evidence" value="ECO:0007669"/>
    <property type="project" value="TreeGrafter"/>
</dbReference>
<evidence type="ECO:0000256" key="8">
    <source>
        <dbReference type="PIRSR" id="PIRSR000102-1"/>
    </source>
</evidence>
<dbReference type="EC" id="1.1.1.37" evidence="3"/>
<feature type="binding site" evidence="10">
    <location>
        <position position="95"/>
    </location>
    <ligand>
        <name>NAD(+)</name>
        <dbReference type="ChEBI" id="CHEBI:57540"/>
    </ligand>
</feature>
<keyword evidence="15" id="KW-1185">Reference proteome</keyword>
<comment type="caution">
    <text evidence="14">The sequence shown here is derived from an EMBL/GenBank/DDBJ whole genome shotgun (WGS) entry which is preliminary data.</text>
</comment>
<feature type="binding site" evidence="9">
    <location>
        <position position="88"/>
    </location>
    <ligand>
        <name>substrate</name>
    </ligand>
</feature>
<organism evidence="14 15">
    <name type="scientific">Halorutilus salinus</name>
    <dbReference type="NCBI Taxonomy" id="2487751"/>
    <lineage>
        <taxon>Archaea</taxon>
        <taxon>Methanobacteriati</taxon>
        <taxon>Methanobacteriota</taxon>
        <taxon>Stenosarchaea group</taxon>
        <taxon>Halobacteria</taxon>
        <taxon>Halorutilales</taxon>
        <taxon>Halorutilaceae</taxon>
        <taxon>Halorutilus</taxon>
    </lineage>
</organism>
<dbReference type="Pfam" id="PF02866">
    <property type="entry name" value="Ldh_1_C"/>
    <property type="match status" value="1"/>
</dbReference>
<feature type="active site" description="Proton acceptor" evidence="8">
    <location>
        <position position="175"/>
    </location>
</feature>
<gene>
    <name evidence="14" type="ORF">EGH25_07365</name>
</gene>
<dbReference type="SUPFAM" id="SSF56327">
    <property type="entry name" value="LDH C-terminal domain-like"/>
    <property type="match status" value="1"/>
</dbReference>
<comment type="function">
    <text evidence="1">Catalyzes the reversible oxidation of malate to oxaloacetate.</text>
</comment>
<dbReference type="Gene3D" id="3.40.50.720">
    <property type="entry name" value="NAD(P)-binding Rossmann-like Domain"/>
    <property type="match status" value="1"/>
</dbReference>
<dbReference type="InterPro" id="IPR036291">
    <property type="entry name" value="NAD(P)-bd_dom_sf"/>
</dbReference>
<dbReference type="PIRSF" id="PIRSF000102">
    <property type="entry name" value="Lac_mal_DH"/>
    <property type="match status" value="1"/>
</dbReference>
<keyword evidence="6 10" id="KW-0520">NAD</keyword>
<dbReference type="InterPro" id="IPR015955">
    <property type="entry name" value="Lactate_DH/Glyco_Ohase_4_C"/>
</dbReference>
<proteinExistence type="inferred from homology"/>
<evidence type="ECO:0000259" key="13">
    <source>
        <dbReference type="Pfam" id="PF02866"/>
    </source>
</evidence>
<comment type="catalytic activity">
    <reaction evidence="7">
        <text>(S)-malate + NAD(+) = oxaloacetate + NADH + H(+)</text>
        <dbReference type="Rhea" id="RHEA:21432"/>
        <dbReference type="ChEBI" id="CHEBI:15378"/>
        <dbReference type="ChEBI" id="CHEBI:15589"/>
        <dbReference type="ChEBI" id="CHEBI:16452"/>
        <dbReference type="ChEBI" id="CHEBI:57540"/>
        <dbReference type="ChEBI" id="CHEBI:57945"/>
        <dbReference type="EC" id="1.1.1.37"/>
    </reaction>
</comment>
<evidence type="ECO:0000256" key="5">
    <source>
        <dbReference type="ARBA" id="ARBA00023002"/>
    </source>
</evidence>
<evidence type="ECO:0000256" key="6">
    <source>
        <dbReference type="ARBA" id="ARBA00023027"/>
    </source>
</evidence>
<dbReference type="NCBIfam" id="NF004863">
    <property type="entry name" value="PRK06223.1"/>
    <property type="match status" value="1"/>
</dbReference>
<evidence type="ECO:0000256" key="9">
    <source>
        <dbReference type="PIRSR" id="PIRSR000102-2"/>
    </source>
</evidence>
<dbReference type="SUPFAM" id="SSF51735">
    <property type="entry name" value="NAD(P)-binding Rossmann-fold domains"/>
    <property type="match status" value="1"/>
</dbReference>
<name>A0A9Q4GHU5_9EURY</name>
<dbReference type="EMBL" id="RKLV01000006">
    <property type="protein sequence ID" value="MCX2819170.1"/>
    <property type="molecule type" value="Genomic_DNA"/>
</dbReference>
<keyword evidence="5 11" id="KW-0560">Oxidoreductase</keyword>
<comment type="similarity">
    <text evidence="2 11">Belongs to the LDH/MDH superfamily.</text>
</comment>
<dbReference type="PANTHER" id="PTHR43128">
    <property type="entry name" value="L-2-HYDROXYCARBOXYLATE DEHYDROGENASE (NAD(P)(+))"/>
    <property type="match status" value="1"/>
</dbReference>
<dbReference type="AlphaFoldDB" id="A0A9Q4GHU5"/>
<keyword evidence="4" id="KW-0816">Tricarboxylic acid cycle</keyword>
<evidence type="ECO:0000256" key="4">
    <source>
        <dbReference type="ARBA" id="ARBA00022532"/>
    </source>
</evidence>
<dbReference type="GO" id="GO:0030060">
    <property type="term" value="F:L-malate dehydrogenase (NAD+) activity"/>
    <property type="evidence" value="ECO:0007669"/>
    <property type="project" value="UniProtKB-EC"/>
</dbReference>
<evidence type="ECO:0000313" key="14">
    <source>
        <dbReference type="EMBL" id="MCX2819170.1"/>
    </source>
</evidence>
<evidence type="ECO:0000256" key="2">
    <source>
        <dbReference type="ARBA" id="ARBA00008104"/>
    </source>
</evidence>
<evidence type="ECO:0000256" key="10">
    <source>
        <dbReference type="PIRSR" id="PIRSR000102-3"/>
    </source>
</evidence>
<dbReference type="Pfam" id="PF00056">
    <property type="entry name" value="Ldh_1_N"/>
    <property type="match status" value="1"/>
</dbReference>
<feature type="binding site" evidence="10">
    <location>
        <position position="35"/>
    </location>
    <ligand>
        <name>NAD(+)</name>
        <dbReference type="ChEBI" id="CHEBI:57540"/>
    </ligand>
</feature>
<dbReference type="PANTHER" id="PTHR43128:SF16">
    <property type="entry name" value="L-LACTATE DEHYDROGENASE"/>
    <property type="match status" value="1"/>
</dbReference>
<feature type="binding site" evidence="10">
    <location>
        <begin position="9"/>
        <end position="15"/>
    </location>
    <ligand>
        <name>NAD(+)</name>
        <dbReference type="ChEBI" id="CHEBI:57540"/>
    </ligand>
</feature>
<dbReference type="PRINTS" id="PR00086">
    <property type="entry name" value="LLDHDRGNASE"/>
</dbReference>
<accession>A0A9Q4GHU5</accession>
<dbReference type="InterPro" id="IPR018177">
    <property type="entry name" value="L-lactate_DH_AS"/>
</dbReference>
<dbReference type="InterPro" id="IPR001557">
    <property type="entry name" value="L-lactate/malate_DH"/>
</dbReference>
<dbReference type="GO" id="GO:0006099">
    <property type="term" value="P:tricarboxylic acid cycle"/>
    <property type="evidence" value="ECO:0007669"/>
    <property type="project" value="UniProtKB-KW"/>
</dbReference>
<evidence type="ECO:0000256" key="1">
    <source>
        <dbReference type="ARBA" id="ARBA00003966"/>
    </source>
</evidence>
<evidence type="ECO:0000256" key="3">
    <source>
        <dbReference type="ARBA" id="ARBA00012995"/>
    </source>
</evidence>
<dbReference type="InterPro" id="IPR022383">
    <property type="entry name" value="Lactate/malate_DH_C"/>
</dbReference>
<protein>
    <recommendedName>
        <fullName evidence="3">malate dehydrogenase</fullName>
        <ecNumber evidence="3">1.1.1.37</ecNumber>
    </recommendedName>
</protein>
<dbReference type="PROSITE" id="PS00064">
    <property type="entry name" value="L_LDH"/>
    <property type="match status" value="1"/>
</dbReference>
<evidence type="ECO:0000256" key="7">
    <source>
        <dbReference type="ARBA" id="ARBA00048313"/>
    </source>
</evidence>